<dbReference type="EMBL" id="JADMCD010000011">
    <property type="protein sequence ID" value="MBF8642661.1"/>
    <property type="molecule type" value="Genomic_DNA"/>
</dbReference>
<accession>A0A2X2D7P7</accession>
<dbReference type="InterPro" id="IPR006076">
    <property type="entry name" value="FAD-dep_OxRdtase"/>
</dbReference>
<dbReference type="EC" id="1.4.3.19" evidence="5"/>
<dbReference type="Proteomes" id="UP000626180">
    <property type="component" value="Unassembled WGS sequence"/>
</dbReference>
<dbReference type="PANTHER" id="PTHR13847">
    <property type="entry name" value="SARCOSINE DEHYDROGENASE-RELATED"/>
    <property type="match status" value="1"/>
</dbReference>
<sequence>MQKTDVIVVGGGLVGMAIAYGLACRDMTVRVIDEGDEAFRAARGNFGLVWVQGKGVGKPSYAQWTRNSAALWPMLAKDLFAETGVDVQLQQPGGYQLCLSDDEMVEETRRLHWLSDALGNYPFEELGRAELRKRLPGIGPEVVGACYSPMDGHVNPLKLLYALHAGAQRRGVILSAGRHVTDIVHGSTGFELRTSEERWKSEKLVLAAGLGNRILGSKVGLNIPVRPNRGQILVTERLERFLTAPTTYVRQTDEGTVQLGDSLESVGFNDLSSTSVMGELARRAVSCFPRLASVNVVRAWGALRVLSPDGYPIYQHSPVCPGAFAVTCHSGVTLAAVHARVIAPWIAGSTAPPELSEFSHDRFAAVDLEAAYVH</sequence>
<dbReference type="Proteomes" id="UP000250443">
    <property type="component" value="Unassembled WGS sequence"/>
</dbReference>
<keyword evidence="2" id="KW-0812">Transmembrane</keyword>
<gene>
    <name evidence="5" type="primary">thiO_5</name>
    <name evidence="4" type="ORF">IRZ65_18450</name>
    <name evidence="5" type="ORF">NCTC11842_05807</name>
</gene>
<feature type="domain" description="FAD dependent oxidoreductase" evidence="3">
    <location>
        <begin position="5"/>
        <end position="343"/>
    </location>
</feature>
<dbReference type="SUPFAM" id="SSF51905">
    <property type="entry name" value="FAD/NAD(P)-binding domain"/>
    <property type="match status" value="1"/>
</dbReference>
<reference evidence="4 7" key="2">
    <citation type="submission" date="2020-10" db="EMBL/GenBank/DDBJ databases">
        <title>Genome sequences of Pseudomonas isolates.</title>
        <authorList>
            <person name="Wessels L."/>
            <person name="Reich F."/>
            <person name="Hammerl J."/>
        </authorList>
    </citation>
    <scope>NUCLEOTIDE SEQUENCE [LARGE SCALE GENOMIC DNA]</scope>
    <source>
        <strain evidence="4 7">20-MO00624-0</strain>
    </source>
</reference>
<dbReference type="Gene3D" id="3.50.50.60">
    <property type="entry name" value="FAD/NAD(P)-binding domain"/>
    <property type="match status" value="1"/>
</dbReference>
<dbReference type="GO" id="GO:0043799">
    <property type="term" value="F:glycine oxidase activity"/>
    <property type="evidence" value="ECO:0007669"/>
    <property type="project" value="UniProtKB-EC"/>
</dbReference>
<dbReference type="RefSeq" id="WP_073450426.1">
    <property type="nucleotide sequence ID" value="NZ_FQYS01000012.1"/>
</dbReference>
<feature type="transmembrane region" description="Helical" evidence="2">
    <location>
        <begin position="6"/>
        <end position="23"/>
    </location>
</feature>
<keyword evidence="1 5" id="KW-0560">Oxidoreductase</keyword>
<evidence type="ECO:0000256" key="1">
    <source>
        <dbReference type="ARBA" id="ARBA00023002"/>
    </source>
</evidence>
<dbReference type="InterPro" id="IPR036188">
    <property type="entry name" value="FAD/NAD-bd_sf"/>
</dbReference>
<dbReference type="SUPFAM" id="SSF54373">
    <property type="entry name" value="FAD-linked reductases, C-terminal domain"/>
    <property type="match status" value="1"/>
</dbReference>
<keyword evidence="2" id="KW-1133">Transmembrane helix</keyword>
<evidence type="ECO:0000313" key="4">
    <source>
        <dbReference type="EMBL" id="MBF8642661.1"/>
    </source>
</evidence>
<proteinExistence type="predicted"/>
<dbReference type="Pfam" id="PF01266">
    <property type="entry name" value="DAO"/>
    <property type="match status" value="1"/>
</dbReference>
<dbReference type="PANTHER" id="PTHR13847:SF287">
    <property type="entry name" value="FAD-DEPENDENT OXIDOREDUCTASE DOMAIN-CONTAINING PROTEIN 1"/>
    <property type="match status" value="1"/>
</dbReference>
<reference evidence="5 6" key="1">
    <citation type="submission" date="2018-06" db="EMBL/GenBank/DDBJ databases">
        <authorList>
            <consortium name="Pathogen Informatics"/>
            <person name="Doyle S."/>
        </authorList>
    </citation>
    <scope>NUCLEOTIDE SEQUENCE [LARGE SCALE GENOMIC DNA]</scope>
    <source>
        <strain evidence="5 6">NCTC11842</strain>
    </source>
</reference>
<evidence type="ECO:0000256" key="2">
    <source>
        <dbReference type="SAM" id="Phobius"/>
    </source>
</evidence>
<evidence type="ECO:0000313" key="6">
    <source>
        <dbReference type="Proteomes" id="UP000250443"/>
    </source>
</evidence>
<dbReference type="GO" id="GO:0005737">
    <property type="term" value="C:cytoplasm"/>
    <property type="evidence" value="ECO:0007669"/>
    <property type="project" value="TreeGrafter"/>
</dbReference>
<evidence type="ECO:0000313" key="5">
    <source>
        <dbReference type="EMBL" id="SPZ16767.1"/>
    </source>
</evidence>
<name>A0A2X2D7P7_PSELU</name>
<evidence type="ECO:0000259" key="3">
    <source>
        <dbReference type="Pfam" id="PF01266"/>
    </source>
</evidence>
<evidence type="ECO:0000313" key="7">
    <source>
        <dbReference type="Proteomes" id="UP000626180"/>
    </source>
</evidence>
<keyword evidence="7" id="KW-1185">Reference proteome</keyword>
<keyword evidence="2" id="KW-0472">Membrane</keyword>
<protein>
    <submittedName>
        <fullName evidence="4">FAD-binding oxidoreductase</fullName>
    </submittedName>
    <submittedName>
        <fullName evidence="5">Opine oxidase subunit B</fullName>
        <ecNumber evidence="5">1.4.3.19</ecNumber>
    </submittedName>
</protein>
<dbReference type="AlphaFoldDB" id="A0A2X2D7P7"/>
<dbReference type="EMBL" id="UAUF01000016">
    <property type="protein sequence ID" value="SPZ16767.1"/>
    <property type="molecule type" value="Genomic_DNA"/>
</dbReference>
<organism evidence="5 6">
    <name type="scientific">Pseudomonas luteola</name>
    <dbReference type="NCBI Taxonomy" id="47886"/>
    <lineage>
        <taxon>Bacteria</taxon>
        <taxon>Pseudomonadati</taxon>
        <taxon>Pseudomonadota</taxon>
        <taxon>Gammaproteobacteria</taxon>
        <taxon>Pseudomonadales</taxon>
        <taxon>Pseudomonadaceae</taxon>
        <taxon>Pseudomonas</taxon>
    </lineage>
</organism>
<dbReference type="Gene3D" id="3.30.9.10">
    <property type="entry name" value="D-Amino Acid Oxidase, subunit A, domain 2"/>
    <property type="match status" value="1"/>
</dbReference>